<evidence type="ECO:0000259" key="15">
    <source>
        <dbReference type="PROSITE" id="PS50011"/>
    </source>
</evidence>
<evidence type="ECO:0000256" key="10">
    <source>
        <dbReference type="ARBA" id="ARBA00047899"/>
    </source>
</evidence>
<dbReference type="EnsemblPlants" id="KRH23642">
    <property type="protein sequence ID" value="KRH23642"/>
    <property type="gene ID" value="GLYMA_13G370000"/>
</dbReference>
<evidence type="ECO:0000256" key="4">
    <source>
        <dbReference type="ARBA" id="ARBA00022527"/>
    </source>
</evidence>
<dbReference type="Gene3D" id="3.30.310.80">
    <property type="entry name" value="Kinase associated domain 1, KA1"/>
    <property type="match status" value="1"/>
</dbReference>
<accession>I1M5Y5</accession>
<gene>
    <name evidence="17" type="ORF">GLYMA_13G370000</name>
</gene>
<evidence type="ECO:0000256" key="9">
    <source>
        <dbReference type="ARBA" id="ARBA00023211"/>
    </source>
</evidence>
<dbReference type="GO" id="GO:0005524">
    <property type="term" value="F:ATP binding"/>
    <property type="evidence" value="ECO:0007669"/>
    <property type="project" value="UniProtKB-UniRule"/>
</dbReference>
<comment type="similarity">
    <text evidence="2">Belongs to the protein kinase superfamily. CAMK Ser/Thr protein kinase family. SNF1 subfamily.</text>
</comment>
<evidence type="ECO:0000259" key="16">
    <source>
        <dbReference type="PROSITE" id="PS50816"/>
    </source>
</evidence>
<dbReference type="EC" id="2.7.11.1" evidence="3"/>
<feature type="domain" description="NAF" evidence="16">
    <location>
        <begin position="291"/>
        <end position="316"/>
    </location>
</feature>
<evidence type="ECO:0000313" key="19">
    <source>
        <dbReference type="Proteomes" id="UP000008827"/>
    </source>
</evidence>
<protein>
    <recommendedName>
        <fullName evidence="3">non-specific serine/threonine protein kinase</fullName>
        <ecNumber evidence="3">2.7.11.1</ecNumber>
    </recommendedName>
</protein>
<reference evidence="18" key="2">
    <citation type="submission" date="2018-02" db="UniProtKB">
        <authorList>
            <consortium name="EnsemblPlants"/>
        </authorList>
    </citation>
    <scope>IDENTIFICATION</scope>
    <source>
        <strain evidence="18">Williams 82</strain>
    </source>
</reference>
<dbReference type="InterPro" id="IPR000719">
    <property type="entry name" value="Prot_kinase_dom"/>
</dbReference>
<feature type="domain" description="Protein kinase" evidence="15">
    <location>
        <begin position="16"/>
        <end position="239"/>
    </location>
</feature>
<organism evidence="18">
    <name type="scientific">Glycine max</name>
    <name type="common">Soybean</name>
    <name type="synonym">Glycine hispida</name>
    <dbReference type="NCBI Taxonomy" id="3847"/>
    <lineage>
        <taxon>Eukaryota</taxon>
        <taxon>Viridiplantae</taxon>
        <taxon>Streptophyta</taxon>
        <taxon>Embryophyta</taxon>
        <taxon>Tracheophyta</taxon>
        <taxon>Spermatophyta</taxon>
        <taxon>Magnoliopsida</taxon>
        <taxon>eudicotyledons</taxon>
        <taxon>Gunneridae</taxon>
        <taxon>Pentapetalae</taxon>
        <taxon>rosids</taxon>
        <taxon>fabids</taxon>
        <taxon>Fabales</taxon>
        <taxon>Fabaceae</taxon>
        <taxon>Papilionoideae</taxon>
        <taxon>50 kb inversion clade</taxon>
        <taxon>NPAAA clade</taxon>
        <taxon>indigoferoid/millettioid clade</taxon>
        <taxon>Phaseoleae</taxon>
        <taxon>Glycine</taxon>
        <taxon>Glycine subgen. Soja</taxon>
    </lineage>
</organism>
<dbReference type="SUPFAM" id="SSF56112">
    <property type="entry name" value="Protein kinase-like (PK-like)"/>
    <property type="match status" value="1"/>
</dbReference>
<dbReference type="eggNOG" id="KOG0583">
    <property type="taxonomic scope" value="Eukaryota"/>
</dbReference>
<dbReference type="PROSITE" id="PS50011">
    <property type="entry name" value="PROTEIN_KINASE_DOM"/>
    <property type="match status" value="1"/>
</dbReference>
<dbReference type="AlphaFoldDB" id="I1M5Y5"/>
<dbReference type="PANTHER" id="PTHR43895">
    <property type="entry name" value="CALCIUM/CALMODULIN-DEPENDENT PROTEIN KINASE KINASE-RELATED"/>
    <property type="match status" value="1"/>
</dbReference>
<name>I1M5Y5_SOYBN</name>
<dbReference type="PaxDb" id="3847-GLYMA13G44720.1"/>
<dbReference type="STRING" id="3847.I1M5Y5"/>
<dbReference type="PROSITE" id="PS00107">
    <property type="entry name" value="PROTEIN_KINASE_ATP"/>
    <property type="match status" value="1"/>
</dbReference>
<comment type="function">
    <text evidence="12">CIPK serine-threonine protein kinases interact with CBL proteins. Binding of a CBL protein to the regulatory NAF domain of CIPK protein lead to the activation of the kinase in a calcium-dependent manner.</text>
</comment>
<comment type="cofactor">
    <cofactor evidence="1">
        <name>Mn(2+)</name>
        <dbReference type="ChEBI" id="CHEBI:29035"/>
    </cofactor>
</comment>
<evidence type="ECO:0000256" key="2">
    <source>
        <dbReference type="ARBA" id="ARBA00006234"/>
    </source>
</evidence>
<dbReference type="EMBL" id="CM000846">
    <property type="protein sequence ID" value="KRH23642.1"/>
    <property type="molecule type" value="Genomic_DNA"/>
</dbReference>
<evidence type="ECO:0000256" key="12">
    <source>
        <dbReference type="ARBA" id="ARBA00058225"/>
    </source>
</evidence>
<dbReference type="PANTHER" id="PTHR43895:SF142">
    <property type="entry name" value="NON-SPECIFIC SERINE_THREONINE PROTEIN KINASE"/>
    <property type="match status" value="1"/>
</dbReference>
<feature type="binding site" evidence="13">
    <location>
        <position position="49"/>
    </location>
    <ligand>
        <name>ATP</name>
        <dbReference type="ChEBI" id="CHEBI:30616"/>
    </ligand>
</feature>
<evidence type="ECO:0000256" key="14">
    <source>
        <dbReference type="SAM" id="MobiDB-lite"/>
    </source>
</evidence>
<comment type="catalytic activity">
    <reaction evidence="10">
        <text>L-threonyl-[protein] + ATP = O-phospho-L-threonyl-[protein] + ADP + H(+)</text>
        <dbReference type="Rhea" id="RHEA:46608"/>
        <dbReference type="Rhea" id="RHEA-COMP:11060"/>
        <dbReference type="Rhea" id="RHEA-COMP:11605"/>
        <dbReference type="ChEBI" id="CHEBI:15378"/>
        <dbReference type="ChEBI" id="CHEBI:30013"/>
        <dbReference type="ChEBI" id="CHEBI:30616"/>
        <dbReference type="ChEBI" id="CHEBI:61977"/>
        <dbReference type="ChEBI" id="CHEBI:456216"/>
        <dbReference type="EC" id="2.7.11.1"/>
    </reaction>
</comment>
<dbReference type="SMR" id="I1M5Y5"/>
<dbReference type="Gramene" id="KRH23642">
    <property type="protein sequence ID" value="KRH23642"/>
    <property type="gene ID" value="GLYMA_13G370000"/>
</dbReference>
<evidence type="ECO:0000256" key="3">
    <source>
        <dbReference type="ARBA" id="ARBA00012513"/>
    </source>
</evidence>
<evidence type="ECO:0000256" key="1">
    <source>
        <dbReference type="ARBA" id="ARBA00001936"/>
    </source>
</evidence>
<sequence>MDRRTGSTRNILFNKYEIGKLLGQGNFAKVYHGRNLSTNESVAIKVIKKERLQQKERLVKQIKREVSVMSLVRHPHIVELKEVMANKAKIFLVVEYVKGAAASPTAILKPENLLLDENEDLKVSDFGLSALPDQRRSDGMLLTPCGTPAYVAPEVLKKKGYDGSKADIWSCGVILFALLSGYLPFQGENVMRIYSKSFRADYAFPEWISPGAKNLISNLLVVDPQKRYSIPDIMKDPWFQIGFMRPIAFSMKESAVEDNIDFSGDDVSNGSDDGNSSSSNNDDGELTGAKPARPSYNAFEIISSLSNGFDLRNLFETRKRSPSMFISKFSASAVMAKLEGVAKKLNFRVTGKKEFVVRMQGATEGRKGKLAMTVEVFEVAPEVAVVEFAKSAGDTLEYIKFCEDQVRPSLKDIVWSWQGDANCHQ</sequence>
<dbReference type="Gene3D" id="1.10.510.10">
    <property type="entry name" value="Transferase(Phosphotransferase) domain 1"/>
    <property type="match status" value="1"/>
</dbReference>
<comment type="catalytic activity">
    <reaction evidence="11">
        <text>L-seryl-[protein] + ATP = O-phospho-L-seryl-[protein] + ADP + H(+)</text>
        <dbReference type="Rhea" id="RHEA:17989"/>
        <dbReference type="Rhea" id="RHEA-COMP:9863"/>
        <dbReference type="Rhea" id="RHEA-COMP:11604"/>
        <dbReference type="ChEBI" id="CHEBI:15378"/>
        <dbReference type="ChEBI" id="CHEBI:29999"/>
        <dbReference type="ChEBI" id="CHEBI:30616"/>
        <dbReference type="ChEBI" id="CHEBI:83421"/>
        <dbReference type="ChEBI" id="CHEBI:456216"/>
        <dbReference type="EC" id="2.7.11.1"/>
    </reaction>
</comment>
<evidence type="ECO:0000256" key="5">
    <source>
        <dbReference type="ARBA" id="ARBA00022679"/>
    </source>
</evidence>
<keyword evidence="5" id="KW-0808">Transferase</keyword>
<dbReference type="GO" id="GO:0007165">
    <property type="term" value="P:signal transduction"/>
    <property type="evidence" value="ECO:0000318"/>
    <property type="project" value="GO_Central"/>
</dbReference>
<dbReference type="InterPro" id="IPR018451">
    <property type="entry name" value="NAF/FISL_domain"/>
</dbReference>
<keyword evidence="4" id="KW-0723">Serine/threonine-protein kinase</keyword>
<feature type="region of interest" description="Disordered" evidence="14">
    <location>
        <begin position="262"/>
        <end position="292"/>
    </location>
</feature>
<evidence type="ECO:0000256" key="6">
    <source>
        <dbReference type="ARBA" id="ARBA00022741"/>
    </source>
</evidence>
<dbReference type="FunFam" id="1.10.510.10:FF:000571">
    <property type="entry name" value="Maternal embryonic leucine zipper kinase"/>
    <property type="match status" value="1"/>
</dbReference>
<evidence type="ECO:0000313" key="18">
    <source>
        <dbReference type="EnsemblPlants" id="KRH23642"/>
    </source>
</evidence>
<dbReference type="Pfam" id="PF03822">
    <property type="entry name" value="NAF"/>
    <property type="match status" value="1"/>
</dbReference>
<dbReference type="FunFam" id="3.30.310.80:FF:000005">
    <property type="entry name" value="Non-specific serine/threonine protein kinase"/>
    <property type="match status" value="1"/>
</dbReference>
<dbReference type="Pfam" id="PF00069">
    <property type="entry name" value="Pkinase"/>
    <property type="match status" value="2"/>
</dbReference>
<dbReference type="FunFam" id="3.30.200.20:FF:000042">
    <property type="entry name" value="Aurora kinase A"/>
    <property type="match status" value="1"/>
</dbReference>
<proteinExistence type="inferred from homology"/>
<dbReference type="GO" id="GO:0004674">
    <property type="term" value="F:protein serine/threonine kinase activity"/>
    <property type="evidence" value="ECO:0000318"/>
    <property type="project" value="GO_Central"/>
</dbReference>
<dbReference type="CDD" id="cd12195">
    <property type="entry name" value="CIPK_C"/>
    <property type="match status" value="1"/>
</dbReference>
<keyword evidence="9" id="KW-0464">Manganese</keyword>
<reference evidence="17" key="3">
    <citation type="submission" date="2018-07" db="EMBL/GenBank/DDBJ databases">
        <title>WGS assembly of Glycine max.</title>
        <authorList>
            <person name="Schmutz J."/>
            <person name="Cannon S."/>
            <person name="Schlueter J."/>
            <person name="Ma J."/>
            <person name="Mitros T."/>
            <person name="Nelson W."/>
            <person name="Hyten D."/>
            <person name="Song Q."/>
            <person name="Thelen J."/>
            <person name="Cheng J."/>
            <person name="Xu D."/>
            <person name="Hellsten U."/>
            <person name="May G."/>
            <person name="Yu Y."/>
            <person name="Sakurai T."/>
            <person name="Umezawa T."/>
            <person name="Bhattacharyya M."/>
            <person name="Sandhu D."/>
            <person name="Valliyodan B."/>
            <person name="Lindquist E."/>
            <person name="Peto M."/>
            <person name="Grant D."/>
            <person name="Shu S."/>
            <person name="Goodstein D."/>
            <person name="Barry K."/>
            <person name="Futrell-Griggs M."/>
            <person name="Abernathy B."/>
            <person name="Du J."/>
            <person name="Tian Z."/>
            <person name="Zhu L."/>
            <person name="Gill N."/>
            <person name="Joshi T."/>
            <person name="Libault M."/>
            <person name="Sethuraman A."/>
            <person name="Zhang X."/>
            <person name="Shinozaki K."/>
            <person name="Nguyen H."/>
            <person name="Wing R."/>
            <person name="Cregan P."/>
            <person name="Specht J."/>
            <person name="Grimwood J."/>
            <person name="Rokhsar D."/>
            <person name="Stacey G."/>
            <person name="Shoemaker R."/>
            <person name="Jackson S."/>
        </authorList>
    </citation>
    <scope>NUCLEOTIDE SEQUENCE</scope>
    <source>
        <tissue evidence="17">Callus</tissue>
    </source>
</reference>
<keyword evidence="6 13" id="KW-0547">Nucleotide-binding</keyword>
<evidence type="ECO:0000256" key="11">
    <source>
        <dbReference type="ARBA" id="ARBA00048679"/>
    </source>
</evidence>
<dbReference type="PROSITE" id="PS50816">
    <property type="entry name" value="NAF"/>
    <property type="match status" value="1"/>
</dbReference>
<dbReference type="InterPro" id="IPR004041">
    <property type="entry name" value="NAF_dom"/>
</dbReference>
<dbReference type="Proteomes" id="UP000008827">
    <property type="component" value="Chromosome 13"/>
</dbReference>
<evidence type="ECO:0000313" key="17">
    <source>
        <dbReference type="EMBL" id="KRH23642.1"/>
    </source>
</evidence>
<dbReference type="InterPro" id="IPR017441">
    <property type="entry name" value="Protein_kinase_ATP_BS"/>
</dbReference>
<dbReference type="InParanoid" id="I1M5Y5"/>
<reference evidence="17 18" key="1">
    <citation type="journal article" date="2010" name="Nature">
        <title>Genome sequence of the palaeopolyploid soybean.</title>
        <authorList>
            <person name="Schmutz J."/>
            <person name="Cannon S.B."/>
            <person name="Schlueter J."/>
            <person name="Ma J."/>
            <person name="Mitros T."/>
            <person name="Nelson W."/>
            <person name="Hyten D.L."/>
            <person name="Song Q."/>
            <person name="Thelen J.J."/>
            <person name="Cheng J."/>
            <person name="Xu D."/>
            <person name="Hellsten U."/>
            <person name="May G.D."/>
            <person name="Yu Y."/>
            <person name="Sakurai T."/>
            <person name="Umezawa T."/>
            <person name="Bhattacharyya M.K."/>
            <person name="Sandhu D."/>
            <person name="Valliyodan B."/>
            <person name="Lindquist E."/>
            <person name="Peto M."/>
            <person name="Grant D."/>
            <person name="Shu S."/>
            <person name="Goodstein D."/>
            <person name="Barry K."/>
            <person name="Futrell-Griggs M."/>
            <person name="Abernathy B."/>
            <person name="Du J."/>
            <person name="Tian Z."/>
            <person name="Zhu L."/>
            <person name="Gill N."/>
            <person name="Joshi T."/>
            <person name="Libault M."/>
            <person name="Sethuraman A."/>
            <person name="Zhang X.-C."/>
            <person name="Shinozaki K."/>
            <person name="Nguyen H.T."/>
            <person name="Wing R.A."/>
            <person name="Cregan P."/>
            <person name="Specht J."/>
            <person name="Grimwood J."/>
            <person name="Rokhsar D."/>
            <person name="Stacey G."/>
            <person name="Shoemaker R.C."/>
            <person name="Jackson S.A."/>
        </authorList>
    </citation>
    <scope>NUCLEOTIDE SEQUENCE [LARGE SCALE GENOMIC DNA]</scope>
    <source>
        <strain evidence="18">cv. Williams 82</strain>
        <tissue evidence="17">Callus</tissue>
    </source>
</reference>
<keyword evidence="19" id="KW-1185">Reference proteome</keyword>
<evidence type="ECO:0000256" key="7">
    <source>
        <dbReference type="ARBA" id="ARBA00022777"/>
    </source>
</evidence>
<keyword evidence="7" id="KW-0418">Kinase</keyword>
<keyword evidence="8 13" id="KW-0067">ATP-binding</keyword>
<dbReference type="Gene3D" id="3.30.200.20">
    <property type="entry name" value="Phosphorylase Kinase, domain 1"/>
    <property type="match status" value="1"/>
</dbReference>
<evidence type="ECO:0000256" key="8">
    <source>
        <dbReference type="ARBA" id="ARBA00022840"/>
    </source>
</evidence>
<evidence type="ECO:0000256" key="13">
    <source>
        <dbReference type="PROSITE-ProRule" id="PRU10141"/>
    </source>
</evidence>
<dbReference type="HOGENOM" id="CLU_000288_59_0_1"/>
<dbReference type="InterPro" id="IPR011009">
    <property type="entry name" value="Kinase-like_dom_sf"/>
</dbReference>
<feature type="compositionally biased region" description="Low complexity" evidence="14">
    <location>
        <begin position="265"/>
        <end position="281"/>
    </location>
</feature>